<dbReference type="Gene3D" id="1.10.10.10">
    <property type="entry name" value="Winged helix-like DNA-binding domain superfamily/Winged helix DNA-binding domain"/>
    <property type="match status" value="1"/>
</dbReference>
<dbReference type="InterPro" id="IPR036390">
    <property type="entry name" value="WH_DNA-bd_sf"/>
</dbReference>
<dbReference type="KEGG" id="harc:HARCEL1_08580"/>
<dbReference type="Pfam" id="PF03444">
    <property type="entry name" value="WHD_HrcA"/>
    <property type="match status" value="1"/>
</dbReference>
<feature type="domain" description="Winged helix-turn-helix transcription repressor HrcA DNA-binding" evidence="1">
    <location>
        <begin position="5"/>
        <end position="81"/>
    </location>
</feature>
<protein>
    <submittedName>
        <fullName evidence="2">TrmB family transcriptional regulator</fullName>
    </submittedName>
</protein>
<proteinExistence type="predicted"/>
<dbReference type="SUPFAM" id="SSF46785">
    <property type="entry name" value="Winged helix' DNA-binding domain"/>
    <property type="match status" value="1"/>
</dbReference>
<keyword evidence="3" id="KW-1185">Reference proteome</keyword>
<evidence type="ECO:0000313" key="3">
    <source>
        <dbReference type="Proteomes" id="UP000244727"/>
    </source>
</evidence>
<name>A0A2R4X1W0_9EURY</name>
<dbReference type="AlphaFoldDB" id="A0A2R4X1W0"/>
<reference evidence="2 3" key="1">
    <citation type="submission" date="2018-04" db="EMBL/GenBank/DDBJ databases">
        <title>Halococcoides cellulosivorans gen. nov., sp. nov., an extremely halophilic cellulose-utilizing haloarchaeon from hypersaline lakes.</title>
        <authorList>
            <person name="Sorokin D.Y."/>
            <person name="Toshchakov S.V."/>
            <person name="Samarov N.I."/>
            <person name="Korzhenkov A."/>
            <person name="Kublanov I.V."/>
        </authorList>
    </citation>
    <scope>NUCLEOTIDE SEQUENCE [LARGE SCALE GENOMIC DNA]</scope>
    <source>
        <strain evidence="2 3">HArcel1</strain>
    </source>
</reference>
<evidence type="ECO:0000259" key="1">
    <source>
        <dbReference type="Pfam" id="PF03444"/>
    </source>
</evidence>
<dbReference type="GO" id="GO:0003677">
    <property type="term" value="F:DNA binding"/>
    <property type="evidence" value="ECO:0007669"/>
    <property type="project" value="InterPro"/>
</dbReference>
<gene>
    <name evidence="2" type="ORF">HARCEL1_08580</name>
</gene>
<dbReference type="InterPro" id="IPR036388">
    <property type="entry name" value="WH-like_DNA-bd_sf"/>
</dbReference>
<dbReference type="PANTHER" id="PTHR33221">
    <property type="entry name" value="WINGED HELIX-TURN-HELIX TRANSCRIPTIONAL REGULATOR, RRF2 FAMILY"/>
    <property type="match status" value="1"/>
</dbReference>
<evidence type="ECO:0000313" key="2">
    <source>
        <dbReference type="EMBL" id="AWB27761.1"/>
    </source>
</evidence>
<dbReference type="RefSeq" id="WP_108382415.1">
    <property type="nucleotide sequence ID" value="NZ_CP028858.1"/>
</dbReference>
<dbReference type="Proteomes" id="UP000244727">
    <property type="component" value="Chromosome"/>
</dbReference>
<dbReference type="GeneID" id="36512557"/>
<dbReference type="InterPro" id="IPR005104">
    <property type="entry name" value="WHTH_HrcA_DNA-bd"/>
</dbReference>
<sequence length="181" mass="19223">MASIDLTVSQETVLRALTDLNRETSEPVKGERIADRVDRDPGTVRNHMQSLKALQLVRGIPGPKGGYQPTTDAFEVLDCQRLDGAVETPLRRNGETVEDLVVTDITLANVHDPEGSRATVSVEGSLDRFEGGDRVAVGPTPGAGVSVRGTITATDRSGRELVLEIESVGTEAVDVARPAAP</sequence>
<dbReference type="EMBL" id="CP028858">
    <property type="protein sequence ID" value="AWB27761.1"/>
    <property type="molecule type" value="Genomic_DNA"/>
</dbReference>
<organism evidence="2 3">
    <name type="scientific">Halococcoides cellulosivorans</name>
    <dbReference type="NCBI Taxonomy" id="1679096"/>
    <lineage>
        <taxon>Archaea</taxon>
        <taxon>Methanobacteriati</taxon>
        <taxon>Methanobacteriota</taxon>
        <taxon>Stenosarchaea group</taxon>
        <taxon>Halobacteria</taxon>
        <taxon>Halobacteriales</taxon>
        <taxon>Haloarculaceae</taxon>
        <taxon>Halococcoides</taxon>
    </lineage>
</organism>
<dbReference type="GO" id="GO:0005829">
    <property type="term" value="C:cytosol"/>
    <property type="evidence" value="ECO:0007669"/>
    <property type="project" value="TreeGrafter"/>
</dbReference>
<dbReference type="PANTHER" id="PTHR33221:SF15">
    <property type="entry name" value="HTH-TYPE TRANSCRIPTIONAL REGULATOR YWGB-RELATED"/>
    <property type="match status" value="1"/>
</dbReference>
<dbReference type="InterPro" id="IPR000944">
    <property type="entry name" value="Tscrpt_reg_Rrf2"/>
</dbReference>
<accession>A0A2R4X1W0</accession>
<dbReference type="GO" id="GO:0003700">
    <property type="term" value="F:DNA-binding transcription factor activity"/>
    <property type="evidence" value="ECO:0007669"/>
    <property type="project" value="TreeGrafter"/>
</dbReference>